<organism evidence="8 9">
    <name type="scientific">Heterorhabditis bacteriophora</name>
    <name type="common">Entomopathogenic nematode worm</name>
    <dbReference type="NCBI Taxonomy" id="37862"/>
    <lineage>
        <taxon>Eukaryota</taxon>
        <taxon>Metazoa</taxon>
        <taxon>Ecdysozoa</taxon>
        <taxon>Nematoda</taxon>
        <taxon>Chromadorea</taxon>
        <taxon>Rhabditida</taxon>
        <taxon>Rhabditina</taxon>
        <taxon>Rhabditomorpha</taxon>
        <taxon>Strongyloidea</taxon>
        <taxon>Heterorhabditidae</taxon>
        <taxon>Heterorhabditis</taxon>
    </lineage>
</organism>
<accession>A0A1I7X968</accession>
<evidence type="ECO:0000313" key="8">
    <source>
        <dbReference type="Proteomes" id="UP000095283"/>
    </source>
</evidence>
<evidence type="ECO:0000256" key="2">
    <source>
        <dbReference type="ARBA" id="ARBA00005375"/>
    </source>
</evidence>
<evidence type="ECO:0000313" key="9">
    <source>
        <dbReference type="WBParaSite" id="Hba_14122"/>
    </source>
</evidence>
<evidence type="ECO:0000256" key="5">
    <source>
        <dbReference type="ARBA" id="ARBA00022801"/>
    </source>
</evidence>
<keyword evidence="7" id="KW-0325">Glycoprotein</keyword>
<dbReference type="InterPro" id="IPR050645">
    <property type="entry name" value="Histidine_acid_phosphatase"/>
</dbReference>
<dbReference type="InterPro" id="IPR000560">
    <property type="entry name" value="His_Pase_clade-2"/>
</dbReference>
<reference evidence="9" key="1">
    <citation type="submission" date="2016-11" db="UniProtKB">
        <authorList>
            <consortium name="WormBaseParasite"/>
        </authorList>
    </citation>
    <scope>IDENTIFICATION</scope>
</reference>
<dbReference type="SUPFAM" id="SSF53254">
    <property type="entry name" value="Phosphoglycerate mutase-like"/>
    <property type="match status" value="1"/>
</dbReference>
<keyword evidence="8" id="KW-1185">Reference proteome</keyword>
<comment type="similarity">
    <text evidence="2">Belongs to the histidine acid phosphatase family.</text>
</comment>
<dbReference type="PANTHER" id="PTHR11567">
    <property type="entry name" value="ACID PHOSPHATASE-RELATED"/>
    <property type="match status" value="1"/>
</dbReference>
<name>A0A1I7X968_HETBA</name>
<proteinExistence type="inferred from homology"/>
<sequence>MAQHLNLGKRIRKLYVDTGFLRSYYSSREIYIRSSDVNRTIISAMSNMIGMYGQDNNQSFAGRDYPAVDGWPAGLVPIAVHTVDDNTDYIVNPDAKCPRQKQLWSMAKSSDELQNFVKQPYVSELLINLTKYCNETIDIDNLWIVCDSLLIEKFYTTSYVPIFKQIHFNDTLRRSNKWFSDELYKHMVIVNDQVQTYQNGVFGETNNTKIYVV</sequence>
<keyword evidence="5" id="KW-0378">Hydrolase</keyword>
<dbReference type="EC" id="3.1.3.2" evidence="3"/>
<dbReference type="CDD" id="cd07061">
    <property type="entry name" value="HP_HAP_like"/>
    <property type="match status" value="1"/>
</dbReference>
<dbReference type="AlphaFoldDB" id="A0A1I7X968"/>
<keyword evidence="6" id="KW-1015">Disulfide bond</keyword>
<evidence type="ECO:0000256" key="7">
    <source>
        <dbReference type="ARBA" id="ARBA00023180"/>
    </source>
</evidence>
<dbReference type="Proteomes" id="UP000095283">
    <property type="component" value="Unplaced"/>
</dbReference>
<evidence type="ECO:0000256" key="3">
    <source>
        <dbReference type="ARBA" id="ARBA00012646"/>
    </source>
</evidence>
<protein>
    <recommendedName>
        <fullName evidence="3">acid phosphatase</fullName>
        <ecNumber evidence="3">3.1.3.2</ecNumber>
    </recommendedName>
</protein>
<dbReference type="Gene3D" id="3.40.50.1240">
    <property type="entry name" value="Phosphoglycerate mutase-like"/>
    <property type="match status" value="1"/>
</dbReference>
<keyword evidence="4" id="KW-0732">Signal</keyword>
<evidence type="ECO:0000256" key="1">
    <source>
        <dbReference type="ARBA" id="ARBA00000032"/>
    </source>
</evidence>
<comment type="catalytic activity">
    <reaction evidence="1">
        <text>a phosphate monoester + H2O = an alcohol + phosphate</text>
        <dbReference type="Rhea" id="RHEA:15017"/>
        <dbReference type="ChEBI" id="CHEBI:15377"/>
        <dbReference type="ChEBI" id="CHEBI:30879"/>
        <dbReference type="ChEBI" id="CHEBI:43474"/>
        <dbReference type="ChEBI" id="CHEBI:67140"/>
        <dbReference type="EC" id="3.1.3.2"/>
    </reaction>
</comment>
<dbReference type="WBParaSite" id="Hba_14122">
    <property type="protein sequence ID" value="Hba_14122"/>
    <property type="gene ID" value="Hba_14122"/>
</dbReference>
<dbReference type="InterPro" id="IPR029033">
    <property type="entry name" value="His_PPase_superfam"/>
</dbReference>
<dbReference type="GO" id="GO:0003993">
    <property type="term" value="F:acid phosphatase activity"/>
    <property type="evidence" value="ECO:0007669"/>
    <property type="project" value="UniProtKB-EC"/>
</dbReference>
<evidence type="ECO:0000256" key="4">
    <source>
        <dbReference type="ARBA" id="ARBA00022729"/>
    </source>
</evidence>
<dbReference type="PANTHER" id="PTHR11567:SF211">
    <property type="entry name" value="PROSTATIC ACID PHOSPHATASE"/>
    <property type="match status" value="1"/>
</dbReference>
<dbReference type="Pfam" id="PF00328">
    <property type="entry name" value="His_Phos_2"/>
    <property type="match status" value="1"/>
</dbReference>
<evidence type="ECO:0000256" key="6">
    <source>
        <dbReference type="ARBA" id="ARBA00023157"/>
    </source>
</evidence>